<name>A0A0E0LHS5_ORYPU</name>
<evidence type="ECO:0000313" key="2">
    <source>
        <dbReference type="Proteomes" id="UP000026962"/>
    </source>
</evidence>
<dbReference type="Proteomes" id="UP000026962">
    <property type="component" value="Chromosome 7"/>
</dbReference>
<evidence type="ECO:0000313" key="1">
    <source>
        <dbReference type="EnsemblPlants" id="OPUNC07G04810.1"/>
    </source>
</evidence>
<dbReference type="HOGENOM" id="CLU_2926717_0_0_1"/>
<dbReference type="Gramene" id="OPUNC07G04810.1">
    <property type="protein sequence ID" value="OPUNC07G04810.1"/>
    <property type="gene ID" value="OPUNC07G04810"/>
</dbReference>
<accession>A0A0E0LHS5</accession>
<proteinExistence type="predicted"/>
<reference evidence="1" key="1">
    <citation type="submission" date="2015-04" db="UniProtKB">
        <authorList>
            <consortium name="EnsemblPlants"/>
        </authorList>
    </citation>
    <scope>IDENTIFICATION</scope>
</reference>
<organism evidence="1">
    <name type="scientific">Oryza punctata</name>
    <name type="common">Red rice</name>
    <dbReference type="NCBI Taxonomy" id="4537"/>
    <lineage>
        <taxon>Eukaryota</taxon>
        <taxon>Viridiplantae</taxon>
        <taxon>Streptophyta</taxon>
        <taxon>Embryophyta</taxon>
        <taxon>Tracheophyta</taxon>
        <taxon>Spermatophyta</taxon>
        <taxon>Magnoliopsida</taxon>
        <taxon>Liliopsida</taxon>
        <taxon>Poales</taxon>
        <taxon>Poaceae</taxon>
        <taxon>BOP clade</taxon>
        <taxon>Oryzoideae</taxon>
        <taxon>Oryzeae</taxon>
        <taxon>Oryzinae</taxon>
        <taxon>Oryza</taxon>
    </lineage>
</organism>
<dbReference type="EnsemblPlants" id="OPUNC07G04810.1">
    <property type="protein sequence ID" value="OPUNC07G04810.1"/>
    <property type="gene ID" value="OPUNC07G04810"/>
</dbReference>
<dbReference type="AlphaFoldDB" id="A0A0E0LHS5"/>
<keyword evidence="2" id="KW-1185">Reference proteome</keyword>
<reference evidence="1" key="2">
    <citation type="submission" date="2018-05" db="EMBL/GenBank/DDBJ databases">
        <title>OpunRS2 (Oryza punctata Reference Sequence Version 2).</title>
        <authorList>
            <person name="Zhang J."/>
            <person name="Kudrna D."/>
            <person name="Lee S."/>
            <person name="Talag J."/>
            <person name="Welchert J."/>
            <person name="Wing R.A."/>
        </authorList>
    </citation>
    <scope>NUCLEOTIDE SEQUENCE [LARGE SCALE GENOMIC DNA]</scope>
</reference>
<protein>
    <submittedName>
        <fullName evidence="1">Uncharacterized protein</fullName>
    </submittedName>
</protein>
<sequence length="61" mass="6643">MAQATCSLISNEHPSRIDHDAEFSVNEIAMGEVVTGRQGDAQECSSCIDWEFLAVVLIGNF</sequence>